<sequence length="730" mass="84490">MEWNNNKRIETPIDGISNQSIRLFVTIRKDSESNVEYKKMTVMAPLSIKISMLKRHIEREFADLFPHEPTFVCAKLEDEFGYSLSNASIVSELLKNSDRLFAIPESFTKDLIGKMHVTHDLNELTFMLKSITQTIIAKLAEAELGSPETQMEIMQLIVPVGFSLQQKAINHNTALTLKRIFENERLQFLDDQSYALISQLLIKLLQFWTNDLIFQDQFLLNLTVDLLEILTKSAAFSTSYKTPQIVNSLMSVSKLDFVSAQTRSRIIKLISFLSRPQFTNCYQPRSYDGPLTLNLPPQPKRRNEEYVPTILEQPNRNSNRRQGSAGTRNLNTYEQQQDFNQYPYKYNNDSNQYPYRQNQTNQQEFKQNDSNQYGFKQNESNQYQQPNISKIPPTQQFGYQSQPLQSNYPPAPQNPVYTKPQLNINNRPQSNRTQYVGNMQQQVFDGLVQDYLNLISTESNEEMLQFAIQNLSDGIDTTIHQIMDSSEAFQKIVNLLEIAMSPNYLGMQLRILEALSKNMNQERAKEALKLKLIPRIMKAFTYQPKEFQPILYDMLSATLKLSDFQVDVLTVISMIESAYPRIQMLGIKILSLMSDPQRLQNTNNVSIQFENYIKSLMDWTLDGQKGEEFQYNALQTLSNLAINDYIRPQILHLKGIEFFLKVLRESYRVDAQRLAAKGLLNLSIKSRETKLSIVSLMEEEIQRLQRGEMDTVVQGYLTTLLTTRERGQLL</sequence>
<organism evidence="2 3">
    <name type="scientific">Paramecium primaurelia</name>
    <dbReference type="NCBI Taxonomy" id="5886"/>
    <lineage>
        <taxon>Eukaryota</taxon>
        <taxon>Sar</taxon>
        <taxon>Alveolata</taxon>
        <taxon>Ciliophora</taxon>
        <taxon>Intramacronucleata</taxon>
        <taxon>Oligohymenophorea</taxon>
        <taxon>Peniculida</taxon>
        <taxon>Parameciidae</taxon>
        <taxon>Paramecium</taxon>
    </lineage>
</organism>
<dbReference type="EMBL" id="CAJJDM010000075">
    <property type="protein sequence ID" value="CAD8084546.1"/>
    <property type="molecule type" value="Genomic_DNA"/>
</dbReference>
<reference evidence="2" key="1">
    <citation type="submission" date="2021-01" db="EMBL/GenBank/DDBJ databases">
        <authorList>
            <consortium name="Genoscope - CEA"/>
            <person name="William W."/>
        </authorList>
    </citation>
    <scope>NUCLEOTIDE SEQUENCE</scope>
</reference>
<evidence type="ECO:0000313" key="2">
    <source>
        <dbReference type="EMBL" id="CAD8084546.1"/>
    </source>
</evidence>
<feature type="compositionally biased region" description="Polar residues" evidence="1">
    <location>
        <begin position="312"/>
        <end position="334"/>
    </location>
</feature>
<keyword evidence="3" id="KW-1185">Reference proteome</keyword>
<dbReference type="Proteomes" id="UP000688137">
    <property type="component" value="Unassembled WGS sequence"/>
</dbReference>
<dbReference type="AlphaFoldDB" id="A0A8S1N495"/>
<proteinExistence type="predicted"/>
<gene>
    <name evidence="2" type="ORF">PPRIM_AZ9-3.1.T0720139</name>
</gene>
<feature type="region of interest" description="Disordered" evidence="1">
    <location>
        <begin position="309"/>
        <end position="334"/>
    </location>
</feature>
<protein>
    <submittedName>
        <fullName evidence="2">Uncharacterized protein</fullName>
    </submittedName>
</protein>
<accession>A0A8S1N495</accession>
<feature type="compositionally biased region" description="Polar residues" evidence="1">
    <location>
        <begin position="384"/>
        <end position="408"/>
    </location>
</feature>
<feature type="region of interest" description="Disordered" evidence="1">
    <location>
        <begin position="384"/>
        <end position="414"/>
    </location>
</feature>
<evidence type="ECO:0000313" key="3">
    <source>
        <dbReference type="Proteomes" id="UP000688137"/>
    </source>
</evidence>
<evidence type="ECO:0000256" key="1">
    <source>
        <dbReference type="SAM" id="MobiDB-lite"/>
    </source>
</evidence>
<comment type="caution">
    <text evidence="2">The sequence shown here is derived from an EMBL/GenBank/DDBJ whole genome shotgun (WGS) entry which is preliminary data.</text>
</comment>
<name>A0A8S1N495_PARPR</name>